<protein>
    <submittedName>
        <fullName evidence="2">Uncharacterized protein</fullName>
    </submittedName>
</protein>
<gene>
    <name evidence="2" type="ORF">PAAG_03861</name>
</gene>
<feature type="transmembrane region" description="Helical" evidence="1">
    <location>
        <begin position="113"/>
        <end position="133"/>
    </location>
</feature>
<keyword evidence="1" id="KW-0472">Membrane</keyword>
<evidence type="ECO:0000313" key="3">
    <source>
        <dbReference type="Proteomes" id="UP000002059"/>
    </source>
</evidence>
<dbReference type="GeneID" id="9097409"/>
<reference evidence="2 3" key="1">
    <citation type="journal article" date="2011" name="PLoS Genet.">
        <title>Comparative genomic analysis of human fungal pathogens causing paracoccidioidomycosis.</title>
        <authorList>
            <person name="Desjardins C.A."/>
            <person name="Champion M.D."/>
            <person name="Holder J.W."/>
            <person name="Muszewska A."/>
            <person name="Goldberg J."/>
            <person name="Bailao A.M."/>
            <person name="Brigido M.M."/>
            <person name="Ferreira M.E."/>
            <person name="Garcia A.M."/>
            <person name="Grynberg M."/>
            <person name="Gujja S."/>
            <person name="Heiman D.I."/>
            <person name="Henn M.R."/>
            <person name="Kodira C.D."/>
            <person name="Leon-Narvaez H."/>
            <person name="Longo L.V."/>
            <person name="Ma L.J."/>
            <person name="Malavazi I."/>
            <person name="Matsuo A.L."/>
            <person name="Morais F.V."/>
            <person name="Pereira M."/>
            <person name="Rodriguez-Brito S."/>
            <person name="Sakthikumar S."/>
            <person name="Salem-Izacc S.M."/>
            <person name="Sykes S.M."/>
            <person name="Teixeira M.M."/>
            <person name="Vallejo M.C."/>
            <person name="Walter M.E."/>
            <person name="Yandava C."/>
            <person name="Young S."/>
            <person name="Zeng Q."/>
            <person name="Zucker J."/>
            <person name="Felipe M.S."/>
            <person name="Goldman G.H."/>
            <person name="Haas B.J."/>
            <person name="McEwen J.G."/>
            <person name="Nino-Vega G."/>
            <person name="Puccia R."/>
            <person name="San-Blas G."/>
            <person name="Soares C.M."/>
            <person name="Birren B.W."/>
            <person name="Cuomo C.A."/>
        </authorList>
    </citation>
    <scope>NUCLEOTIDE SEQUENCE [LARGE SCALE GENOMIC DNA]</scope>
    <source>
        <strain evidence="3">ATCC MYA-826 / Pb01</strain>
    </source>
</reference>
<evidence type="ECO:0000313" key="2">
    <source>
        <dbReference type="EMBL" id="EEH41940.2"/>
    </source>
</evidence>
<keyword evidence="1" id="KW-1133">Transmembrane helix</keyword>
<dbReference type="STRING" id="502779.C1GZB7"/>
<dbReference type="Proteomes" id="UP000002059">
    <property type="component" value="Partially assembled WGS sequence"/>
</dbReference>
<dbReference type="RefSeq" id="XP_002794268.2">
    <property type="nucleotide sequence ID" value="XM_002794222.2"/>
</dbReference>
<dbReference type="KEGG" id="pbl:PAAG_03861"/>
<name>C1GZB7_PARBA</name>
<dbReference type="HOGENOM" id="CLU_1019757_0_0_1"/>
<dbReference type="VEuPathDB" id="FungiDB:PAAG_03861"/>
<keyword evidence="1" id="KW-0812">Transmembrane</keyword>
<dbReference type="eggNOG" id="ENOG502RMI6">
    <property type="taxonomic scope" value="Eukaryota"/>
</dbReference>
<sequence>MAIISLIFRQYGEKCHHPVAIIQNSATDYTRRRPWLTIKEADDDPPSLTSSGSTFGLRGCFKRVSALPIAMVVRKYLLLTTVAALCLLPTALVEFQNMTANNYQLKATSYSSIIANLGKVLTVISVIQVLAKFNHRNPNLLPRLKHPQCLYLGGHRRLQRCQYREMASPVHYHFCGHNRQQGRYRYEGDVATLVSGDLDRSDGDTRGARISFINRNKGVTKGFCNILHVEQTDSGRKPDFEAFSGSMQVWKSLLNPGDGIGHVGYSYQAHNES</sequence>
<proteinExistence type="predicted"/>
<keyword evidence="3" id="KW-1185">Reference proteome</keyword>
<evidence type="ECO:0000256" key="1">
    <source>
        <dbReference type="SAM" id="Phobius"/>
    </source>
</evidence>
<accession>C1GZB7</accession>
<organism evidence="2 3">
    <name type="scientific">Paracoccidioides lutzii (strain ATCC MYA-826 / Pb01)</name>
    <name type="common">Paracoccidioides brasiliensis</name>
    <dbReference type="NCBI Taxonomy" id="502779"/>
    <lineage>
        <taxon>Eukaryota</taxon>
        <taxon>Fungi</taxon>
        <taxon>Dikarya</taxon>
        <taxon>Ascomycota</taxon>
        <taxon>Pezizomycotina</taxon>
        <taxon>Eurotiomycetes</taxon>
        <taxon>Eurotiomycetidae</taxon>
        <taxon>Onygenales</taxon>
        <taxon>Ajellomycetaceae</taxon>
        <taxon>Paracoccidioides</taxon>
    </lineage>
</organism>
<dbReference type="EMBL" id="KN294000">
    <property type="protein sequence ID" value="EEH41940.2"/>
    <property type="molecule type" value="Genomic_DNA"/>
</dbReference>
<dbReference type="OrthoDB" id="9983241at2759"/>
<dbReference type="AlphaFoldDB" id="C1GZB7"/>
<feature type="transmembrane region" description="Helical" evidence="1">
    <location>
        <begin position="76"/>
        <end position="93"/>
    </location>
</feature>